<organism evidence="1">
    <name type="scientific">Bacillus thuringiensis subsp. israelensis</name>
    <dbReference type="NCBI Taxonomy" id="1430"/>
    <lineage>
        <taxon>Bacteria</taxon>
        <taxon>Bacillati</taxon>
        <taxon>Bacillota</taxon>
        <taxon>Bacilli</taxon>
        <taxon>Bacillales</taxon>
        <taxon>Bacillaceae</taxon>
        <taxon>Bacillus</taxon>
        <taxon>Bacillus cereus group</taxon>
    </lineage>
</organism>
<dbReference type="AlphaFoldDB" id="A0A160LK05"/>
<sequence>MALPSGGPFYLEGITLSTTATITKDSEVRFTIENKSGYLNAELGIRKVKLFKPSTKQQGIGIVTTMLVDAGIGETRIVVFNSKENSGELYLRAPQSKSFVGGEVKFYDEVKINKSSQDYLLSLLDSYVEKENVQRVKLL</sequence>
<protein>
    <submittedName>
        <fullName evidence="1">Uncharacterized protein</fullName>
    </submittedName>
</protein>
<dbReference type="EMBL" id="CP013278">
    <property type="protein sequence ID" value="AND28546.1"/>
    <property type="molecule type" value="Genomic_DNA"/>
</dbReference>
<reference evidence="1" key="1">
    <citation type="journal article" date="2017" name="Res. Microbiol.">
        <title>Comparative genomics of extrachromosomal elements in Bacillus thuringiensis subsp. israelensis.</title>
        <authorList>
            <person name="Bolotin A."/>
            <person name="Gillis A."/>
            <person name="Sanchis V."/>
            <person name="Nielsen-LeRoux C."/>
            <person name="Mahillon J."/>
            <person name="Lereclus D."/>
            <person name="Sorokin A."/>
        </authorList>
    </citation>
    <scope>NUCLEOTIDE SEQUENCE</scope>
    <source>
        <strain evidence="1">AM65-52</strain>
        <plasmid evidence="1">pAM65-52-3-235K</plasmid>
    </source>
</reference>
<evidence type="ECO:0000313" key="1">
    <source>
        <dbReference type="EMBL" id="AND28546.1"/>
    </source>
</evidence>
<name>A0A160LK05_BACTI</name>
<accession>A0A160LK05</accession>
<geneLocation type="plasmid" evidence="1">
    <name>pAM65-52-3-235K</name>
</geneLocation>
<gene>
    <name evidence="1" type="ORF">ATN07_33080</name>
</gene>
<proteinExistence type="predicted"/>
<keyword evidence="1" id="KW-0614">Plasmid</keyword>